<keyword evidence="3" id="KW-1185">Reference proteome</keyword>
<dbReference type="PANTHER" id="PTHR37540:SF5">
    <property type="entry name" value="TRANSCRIPTION FACTOR DOMAIN-CONTAINING PROTEIN"/>
    <property type="match status" value="1"/>
</dbReference>
<evidence type="ECO:0000256" key="1">
    <source>
        <dbReference type="SAM" id="MobiDB-lite"/>
    </source>
</evidence>
<dbReference type="Proteomes" id="UP001610446">
    <property type="component" value="Unassembled WGS sequence"/>
</dbReference>
<dbReference type="EMBL" id="JBFXLU010000053">
    <property type="protein sequence ID" value="KAL2847826.1"/>
    <property type="molecule type" value="Genomic_DNA"/>
</dbReference>
<evidence type="ECO:0000313" key="2">
    <source>
        <dbReference type="EMBL" id="KAL2847826.1"/>
    </source>
</evidence>
<gene>
    <name evidence="2" type="ORF">BJY01DRAFT_246593</name>
</gene>
<protein>
    <submittedName>
        <fullName evidence="2">Uncharacterized protein</fullName>
    </submittedName>
</protein>
<accession>A0ABR4K6S8</accession>
<sequence length="393" mass="42566">MRSASTDPCLFHATLFSASAHLDGLQGITDNPRTIFHQLQAVRLLSERLRQPHFRVNYETLGAVLGLGYFDMVIKNVDGVLAHNHGLMQMLATNHDHGPETEFLMGLANETHFILSMVNNTDALFLPHPNLLEQSVQPVHPLEGISPARLLYRIIGRAAAGSRHDPAYTTVLTPDTVLDLISAARTVTQYAGLRDPSTEQSTIPPTATPIPSLGAEALRRACSPFRVELGTVTKAMNRCIQLAARLCRNILLLSTLITAPTITQSLSPQPTSSRITPPPPPPATATTSYIAVSCLREDIETLKATLPKIDFGTWLQHAPEAYAWVCFTAAAAAAAIAAAGACNVGNGSDDWSSFILTPMPVITARDSADLCVLREGWAYLRWLRGVVRMIPVA</sequence>
<evidence type="ECO:0000313" key="3">
    <source>
        <dbReference type="Proteomes" id="UP001610446"/>
    </source>
</evidence>
<dbReference type="PANTHER" id="PTHR37540">
    <property type="entry name" value="TRANSCRIPTION FACTOR (ACR-2), PUTATIVE-RELATED-RELATED"/>
    <property type="match status" value="1"/>
</dbReference>
<name>A0ABR4K6S8_9EURO</name>
<proteinExistence type="predicted"/>
<reference evidence="2 3" key="1">
    <citation type="submission" date="2024-07" db="EMBL/GenBank/DDBJ databases">
        <title>Section-level genome sequencing and comparative genomics of Aspergillus sections Usti and Cavernicolus.</title>
        <authorList>
            <consortium name="Lawrence Berkeley National Laboratory"/>
            <person name="Nybo J.L."/>
            <person name="Vesth T.C."/>
            <person name="Theobald S."/>
            <person name="Frisvad J.C."/>
            <person name="Larsen T.O."/>
            <person name="Kjaerboelling I."/>
            <person name="Rothschild-Mancinelli K."/>
            <person name="Lyhne E.K."/>
            <person name="Kogle M.E."/>
            <person name="Barry K."/>
            <person name="Clum A."/>
            <person name="Na H."/>
            <person name="Ledsgaard L."/>
            <person name="Lin J."/>
            <person name="Lipzen A."/>
            <person name="Kuo A."/>
            <person name="Riley R."/>
            <person name="Mondo S."/>
            <person name="Labutti K."/>
            <person name="Haridas S."/>
            <person name="Pangalinan J."/>
            <person name="Salamov A.A."/>
            <person name="Simmons B.A."/>
            <person name="Magnuson J.K."/>
            <person name="Chen J."/>
            <person name="Drula E."/>
            <person name="Henrissat B."/>
            <person name="Wiebenga A."/>
            <person name="Lubbers R.J."/>
            <person name="Gomes A.C."/>
            <person name="Makela M.R."/>
            <person name="Stajich J."/>
            <person name="Grigoriev I.V."/>
            <person name="Mortensen U.H."/>
            <person name="De Vries R.P."/>
            <person name="Baker S.E."/>
            <person name="Andersen M.R."/>
        </authorList>
    </citation>
    <scope>NUCLEOTIDE SEQUENCE [LARGE SCALE GENOMIC DNA]</scope>
    <source>
        <strain evidence="2 3">CBS 123904</strain>
    </source>
</reference>
<organism evidence="2 3">
    <name type="scientific">Aspergillus pseudoustus</name>
    <dbReference type="NCBI Taxonomy" id="1810923"/>
    <lineage>
        <taxon>Eukaryota</taxon>
        <taxon>Fungi</taxon>
        <taxon>Dikarya</taxon>
        <taxon>Ascomycota</taxon>
        <taxon>Pezizomycotina</taxon>
        <taxon>Eurotiomycetes</taxon>
        <taxon>Eurotiomycetidae</taxon>
        <taxon>Eurotiales</taxon>
        <taxon>Aspergillaceae</taxon>
        <taxon>Aspergillus</taxon>
        <taxon>Aspergillus subgen. Nidulantes</taxon>
    </lineage>
</organism>
<feature type="region of interest" description="Disordered" evidence="1">
    <location>
        <begin position="265"/>
        <end position="285"/>
    </location>
</feature>
<comment type="caution">
    <text evidence="2">The sequence shown here is derived from an EMBL/GenBank/DDBJ whole genome shotgun (WGS) entry which is preliminary data.</text>
</comment>